<gene>
    <name evidence="7" type="ORF">ACHAW5_001900</name>
</gene>
<feature type="compositionally biased region" description="Polar residues" evidence="5">
    <location>
        <begin position="87"/>
        <end position="99"/>
    </location>
</feature>
<feature type="compositionally biased region" description="Basic and acidic residues" evidence="5">
    <location>
        <begin position="185"/>
        <end position="196"/>
    </location>
</feature>
<protein>
    <recommendedName>
        <fullName evidence="6">PHD-type domain-containing protein</fullName>
    </recommendedName>
</protein>
<dbReference type="SMART" id="SM00249">
    <property type="entry name" value="PHD"/>
    <property type="match status" value="1"/>
</dbReference>
<feature type="compositionally biased region" description="Polar residues" evidence="5">
    <location>
        <begin position="200"/>
        <end position="209"/>
    </location>
</feature>
<feature type="domain" description="PHD-type" evidence="6">
    <location>
        <begin position="386"/>
        <end position="433"/>
    </location>
</feature>
<sequence>MFDEEETKLSGEEEKRIKRKSLEASVTLGLGYGQKKKQHVKAFFSACWPVLQGAGWTLVKGEGKDEGLTYFLPPGVTMGHEGEEQEFTPQTPTKENTSPPIEDETWICTSCGHTNGTAKSRCTGTFGEGQRCMAWRGGKRLRRPYFSKVRDVIERILEKNNEAEAIAADAYTELVPYVADIFGEQKDKKDPKDSKRVPYSPSSQTRQNNDLCAWKHERTHYNNSSSRVGPEFQVDSLPEAGSYTNPTSNADAEDGGALYDRVWDPELAEKLGKLSFVHTRVQSNKREAAYELFHSRGYRLPGFYHDVNGLSPGDCSDWTKEDCNRFRAAVFEHHENMVEISKAMGKPINQCITYYLVRFKRTKSYKSLKRSMKRKANMSGGITGGTLVCNECSKGGMLIACDTCEGHYHLSCALPPLESIPDGTWICGNCRRETRSMLSSQDEMSCGTDQPQGSADVSLNGEVDFEEKETGTADMDGEALTRDDNVDAGKIALEEAEDTRKRKFDSGDEWG</sequence>
<evidence type="ECO:0000256" key="5">
    <source>
        <dbReference type="SAM" id="MobiDB-lite"/>
    </source>
</evidence>
<dbReference type="AlphaFoldDB" id="A0ABD3MXF4"/>
<feature type="region of interest" description="Disordered" evidence="5">
    <location>
        <begin position="221"/>
        <end position="255"/>
    </location>
</feature>
<dbReference type="InterPro" id="IPR009057">
    <property type="entry name" value="Homeodomain-like_sf"/>
</dbReference>
<comment type="caution">
    <text evidence="7">The sequence shown here is derived from an EMBL/GenBank/DDBJ whole genome shotgun (WGS) entry which is preliminary data.</text>
</comment>
<dbReference type="EMBL" id="JALLAZ020001673">
    <property type="protein sequence ID" value="KAL3768603.1"/>
    <property type="molecule type" value="Genomic_DNA"/>
</dbReference>
<feature type="region of interest" description="Disordered" evidence="5">
    <location>
        <begin position="81"/>
        <end position="100"/>
    </location>
</feature>
<evidence type="ECO:0000256" key="2">
    <source>
        <dbReference type="ARBA" id="ARBA00022771"/>
    </source>
</evidence>
<evidence type="ECO:0000256" key="4">
    <source>
        <dbReference type="PROSITE-ProRule" id="PRU00146"/>
    </source>
</evidence>
<dbReference type="GO" id="GO:0008270">
    <property type="term" value="F:zinc ion binding"/>
    <property type="evidence" value="ECO:0007669"/>
    <property type="project" value="UniProtKB-KW"/>
</dbReference>
<feature type="region of interest" description="Disordered" evidence="5">
    <location>
        <begin position="185"/>
        <end position="209"/>
    </location>
</feature>
<dbReference type="SMART" id="SM00717">
    <property type="entry name" value="SANT"/>
    <property type="match status" value="1"/>
</dbReference>
<dbReference type="PANTHER" id="PTHR24102:SF28">
    <property type="entry name" value="PHD-TYPE DOMAIN-CONTAINING PROTEIN"/>
    <property type="match status" value="1"/>
</dbReference>
<dbReference type="PROSITE" id="PS01359">
    <property type="entry name" value="ZF_PHD_1"/>
    <property type="match status" value="1"/>
</dbReference>
<keyword evidence="2 4" id="KW-0863">Zinc-finger</keyword>
<dbReference type="SUPFAM" id="SSF46689">
    <property type="entry name" value="Homeodomain-like"/>
    <property type="match status" value="1"/>
</dbReference>
<evidence type="ECO:0000256" key="3">
    <source>
        <dbReference type="ARBA" id="ARBA00022833"/>
    </source>
</evidence>
<dbReference type="Gene3D" id="1.10.10.60">
    <property type="entry name" value="Homeodomain-like"/>
    <property type="match status" value="1"/>
</dbReference>
<keyword evidence="1" id="KW-0479">Metal-binding</keyword>
<evidence type="ECO:0000313" key="8">
    <source>
        <dbReference type="Proteomes" id="UP001530315"/>
    </source>
</evidence>
<evidence type="ECO:0000256" key="1">
    <source>
        <dbReference type="ARBA" id="ARBA00022723"/>
    </source>
</evidence>
<evidence type="ECO:0000313" key="7">
    <source>
        <dbReference type="EMBL" id="KAL3768603.1"/>
    </source>
</evidence>
<feature type="region of interest" description="Disordered" evidence="5">
    <location>
        <begin position="467"/>
        <end position="511"/>
    </location>
</feature>
<name>A0ABD3MXF4_9STRA</name>
<evidence type="ECO:0000259" key="6">
    <source>
        <dbReference type="PROSITE" id="PS50016"/>
    </source>
</evidence>
<dbReference type="Gene3D" id="3.30.40.10">
    <property type="entry name" value="Zinc/RING finger domain, C3HC4 (zinc finger)"/>
    <property type="match status" value="1"/>
</dbReference>
<organism evidence="7 8">
    <name type="scientific">Stephanodiscus triporus</name>
    <dbReference type="NCBI Taxonomy" id="2934178"/>
    <lineage>
        <taxon>Eukaryota</taxon>
        <taxon>Sar</taxon>
        <taxon>Stramenopiles</taxon>
        <taxon>Ochrophyta</taxon>
        <taxon>Bacillariophyta</taxon>
        <taxon>Coscinodiscophyceae</taxon>
        <taxon>Thalassiosirophycidae</taxon>
        <taxon>Stephanodiscales</taxon>
        <taxon>Stephanodiscaceae</taxon>
        <taxon>Stephanodiscus</taxon>
    </lineage>
</organism>
<dbReference type="InterPro" id="IPR001965">
    <property type="entry name" value="Znf_PHD"/>
</dbReference>
<dbReference type="InterPro" id="IPR013083">
    <property type="entry name" value="Znf_RING/FYVE/PHD"/>
</dbReference>
<dbReference type="InterPro" id="IPR019786">
    <property type="entry name" value="Zinc_finger_PHD-type_CS"/>
</dbReference>
<dbReference type="InterPro" id="IPR011011">
    <property type="entry name" value="Znf_FYVE_PHD"/>
</dbReference>
<dbReference type="Pfam" id="PF00628">
    <property type="entry name" value="PHD"/>
    <property type="match status" value="1"/>
</dbReference>
<feature type="compositionally biased region" description="Basic and acidic residues" evidence="5">
    <location>
        <begin position="498"/>
        <end position="511"/>
    </location>
</feature>
<dbReference type="Proteomes" id="UP001530315">
    <property type="component" value="Unassembled WGS sequence"/>
</dbReference>
<proteinExistence type="predicted"/>
<dbReference type="InterPro" id="IPR001005">
    <property type="entry name" value="SANT/Myb"/>
</dbReference>
<keyword evidence="3" id="KW-0862">Zinc</keyword>
<keyword evidence="8" id="KW-1185">Reference proteome</keyword>
<dbReference type="PROSITE" id="PS50016">
    <property type="entry name" value="ZF_PHD_2"/>
    <property type="match status" value="1"/>
</dbReference>
<dbReference type="InterPro" id="IPR019787">
    <property type="entry name" value="Znf_PHD-finger"/>
</dbReference>
<dbReference type="CDD" id="cd00167">
    <property type="entry name" value="SANT"/>
    <property type="match status" value="1"/>
</dbReference>
<reference evidence="7 8" key="1">
    <citation type="submission" date="2024-10" db="EMBL/GenBank/DDBJ databases">
        <title>Updated reference genomes for cyclostephanoid diatoms.</title>
        <authorList>
            <person name="Roberts W.R."/>
            <person name="Alverson A.J."/>
        </authorList>
    </citation>
    <scope>NUCLEOTIDE SEQUENCE [LARGE SCALE GENOMIC DNA]</scope>
    <source>
        <strain evidence="7 8">AJA276-08</strain>
    </source>
</reference>
<dbReference type="PANTHER" id="PTHR24102">
    <property type="entry name" value="PHD FINGER PROTEIN"/>
    <property type="match status" value="1"/>
</dbReference>
<dbReference type="SUPFAM" id="SSF57903">
    <property type="entry name" value="FYVE/PHD zinc finger"/>
    <property type="match status" value="1"/>
</dbReference>
<accession>A0ABD3MXF4</accession>